<sequence length="781" mass="84950">MKRLRHCRAACLGTPERRHGKGGRRRVPSLSSFLGSLFSLLLLVSVHVPVPASCDTPSVSELDAVTVEEAEEPTVEPRRLYVPRPSNPDYGREAPKIAGAPLILADDWPYIFDGVAPEAASPASPSSASKDPRAAGETRDETESEPNSCALFVWAHTLSPRPTLLVRDKEPVEWSELWHYFLRELQRRGEFDTLVLLAPDAHNRQDGGIRRLHTYAAWLARKARLLLARLLVNGAQTPPSDGEDGKAGPRQGRPAGEKKRPAPEPAAAKVPGADAAEGRGTGNPGASTKPATLSVHAAAPAAKADGPKREGRRPAVGEGAETLQATLEASPVPPEGASKAANREKGEATPEDGLTAAEREWLSPFTKPTWRRCSEVHLFLLGKGVGGLALRLMAAPSEDLWAPASAEEEQEMLRFHAFLGSHAAGLSRGSAGSARVALRSVVTVNTLNAGSAGRPFPRKNPLTEAFLWNAPVAARLTPGSMLSALLGAGFLKELMHGDADRLLCNLAQQEKHTYAHRDRTGSLLSRTDAVLFYGHLDDKARLAPASVLGIWDPVLLDSVGVEVLARSPEEQNHYRFIDVAQSPSNLLGVDAPGRDAGRRAWTRESDAVLDAPQNTAGGSERAPGGGGRDAADRPSGRRSRAAQPWTDHQRPVIPRFQKSLLVFDRNVCKVLPRKKLYEATLQLLELVNEHQQPAPFVPLRFGRLTNYATLFVQGEKIKRRGAFYLGRRRVNFDVNKWCLLHAAVRSLQTRAAIEATEFDNDKSVPPQDWYLPADDKKTKWT</sequence>
<feature type="region of interest" description="Disordered" evidence="1">
    <location>
        <begin position="235"/>
        <end position="357"/>
    </location>
</feature>
<evidence type="ECO:0008006" key="6">
    <source>
        <dbReference type="Google" id="ProtNLM"/>
    </source>
</evidence>
<gene>
    <name evidence="4" type="ORF">BN1204_020930</name>
    <name evidence="3" type="ORF">NCLIV_020930</name>
</gene>
<dbReference type="VEuPathDB" id="ToxoDB:NCLIV_020930"/>
<dbReference type="Proteomes" id="UP000007494">
    <property type="component" value="Chromosome VIIa"/>
</dbReference>
<dbReference type="eggNOG" id="ENOG502QZRE">
    <property type="taxonomic scope" value="Eukaryota"/>
</dbReference>
<dbReference type="EMBL" id="LN714481">
    <property type="protein sequence ID" value="CEL66275.1"/>
    <property type="molecule type" value="Genomic_DNA"/>
</dbReference>
<reference evidence="3" key="2">
    <citation type="submission" date="2011-03" db="EMBL/GenBank/DDBJ databases">
        <title>Comparative genomics and transcriptomics of Neospora caninum and Toxoplasma gondii.</title>
        <authorList>
            <person name="Reid A.J."/>
            <person name="Sohal A."/>
            <person name="Harris D."/>
            <person name="Quail M."/>
            <person name="Sanders M."/>
            <person name="Berriman M."/>
            <person name="Wastling J.M."/>
            <person name="Pain A."/>
        </authorList>
    </citation>
    <scope>NUCLEOTIDE SEQUENCE</scope>
    <source>
        <strain evidence="3">Liverpool</strain>
    </source>
</reference>
<dbReference type="OMA" id="NHYRFID"/>
<evidence type="ECO:0000313" key="3">
    <source>
        <dbReference type="EMBL" id="CBZ52306.1"/>
    </source>
</evidence>
<evidence type="ECO:0000313" key="5">
    <source>
        <dbReference type="Proteomes" id="UP000007494"/>
    </source>
</evidence>
<dbReference type="InParanoid" id="F0VF12"/>
<dbReference type="OrthoDB" id="331411at2759"/>
<protein>
    <recommendedName>
        <fullName evidence="6">Transmembrane protein</fullName>
    </recommendedName>
</protein>
<feature type="region of interest" description="Disordered" evidence="1">
    <location>
        <begin position="605"/>
        <end position="648"/>
    </location>
</feature>
<keyword evidence="2" id="KW-1133">Transmembrane helix</keyword>
<organism evidence="3 5">
    <name type="scientific">Neospora caninum (strain Liverpool)</name>
    <dbReference type="NCBI Taxonomy" id="572307"/>
    <lineage>
        <taxon>Eukaryota</taxon>
        <taxon>Sar</taxon>
        <taxon>Alveolata</taxon>
        <taxon>Apicomplexa</taxon>
        <taxon>Conoidasida</taxon>
        <taxon>Coccidia</taxon>
        <taxon>Eucoccidiorida</taxon>
        <taxon>Eimeriorina</taxon>
        <taxon>Sarcocystidae</taxon>
        <taxon>Neospora</taxon>
    </lineage>
</organism>
<feature type="compositionally biased region" description="Low complexity" evidence="1">
    <location>
        <begin position="265"/>
        <end position="275"/>
    </location>
</feature>
<reference evidence="5" key="3">
    <citation type="journal article" date="2012" name="PLoS Pathog.">
        <title>Comparative genomics of the apicomplexan parasites Toxoplasma gondii and Neospora caninum: Coccidia differing in host range and transmission strategy.</title>
        <authorList>
            <person name="Reid A.J."/>
            <person name="Vermont S.J."/>
            <person name="Cotton J.A."/>
            <person name="Harris D."/>
            <person name="Hill-Cawthorne G.A."/>
            <person name="Konen-Waisman S."/>
            <person name="Latham S.M."/>
            <person name="Mourier T."/>
            <person name="Norton R."/>
            <person name="Quail M.A."/>
            <person name="Sanders M."/>
            <person name="Shanmugam D."/>
            <person name="Sohal A."/>
            <person name="Wasmuth J.D."/>
            <person name="Brunk B."/>
            <person name="Grigg M.E."/>
            <person name="Howard J.C."/>
            <person name="Parkinson J."/>
            <person name="Roos D.S."/>
            <person name="Trees A.J."/>
            <person name="Berriman M."/>
            <person name="Pain A."/>
            <person name="Wastling J.M."/>
        </authorList>
    </citation>
    <scope>NUCLEOTIDE SEQUENCE [LARGE SCALE GENOMIC DNA]</scope>
    <source>
        <strain evidence="5">Liverpool</strain>
    </source>
</reference>
<keyword evidence="5" id="KW-1185">Reference proteome</keyword>
<evidence type="ECO:0000313" key="4">
    <source>
        <dbReference type="EMBL" id="CEL66275.1"/>
    </source>
</evidence>
<feature type="compositionally biased region" description="Low complexity" evidence="1">
    <location>
        <begin position="119"/>
        <end position="129"/>
    </location>
</feature>
<dbReference type="AlphaFoldDB" id="F0VF12"/>
<reference evidence="4" key="4">
    <citation type="journal article" date="2015" name="PLoS ONE">
        <title>Comprehensive Evaluation of Toxoplasma gondii VEG and Neospora caninum LIV Genomes with Tachyzoite Stage Transcriptome and Proteome Defines Novel Transcript Features.</title>
        <authorList>
            <person name="Ramaprasad A."/>
            <person name="Mourier T."/>
            <person name="Naeem R."/>
            <person name="Malas T.B."/>
            <person name="Moussa E."/>
            <person name="Panigrahi A."/>
            <person name="Vermont S.J."/>
            <person name="Otto T.D."/>
            <person name="Wastling J."/>
            <person name="Pain A."/>
        </authorList>
    </citation>
    <scope>NUCLEOTIDE SEQUENCE</scope>
    <source>
        <strain evidence="4">Liverpool</strain>
    </source>
</reference>
<evidence type="ECO:0000256" key="2">
    <source>
        <dbReference type="SAM" id="Phobius"/>
    </source>
</evidence>
<name>F0VF12_NEOCL</name>
<feature type="compositionally biased region" description="Basic and acidic residues" evidence="1">
    <location>
        <begin position="130"/>
        <end position="141"/>
    </location>
</feature>
<dbReference type="EMBL" id="FR823388">
    <property type="protein sequence ID" value="CBZ52306.1"/>
    <property type="molecule type" value="Genomic_DNA"/>
</dbReference>
<dbReference type="RefSeq" id="XP_003882338.1">
    <property type="nucleotide sequence ID" value="XM_003882289.1"/>
</dbReference>
<evidence type="ECO:0000256" key="1">
    <source>
        <dbReference type="SAM" id="MobiDB-lite"/>
    </source>
</evidence>
<accession>F0VF12</accession>
<keyword evidence="2" id="KW-0812">Transmembrane</keyword>
<reference evidence="3" key="1">
    <citation type="submission" date="2011-02" db="EMBL/GenBank/DDBJ databases">
        <authorList>
            <person name="Aslett M."/>
        </authorList>
    </citation>
    <scope>NUCLEOTIDE SEQUENCE</scope>
    <source>
        <strain evidence="3">Liverpool</strain>
    </source>
</reference>
<feature type="region of interest" description="Disordered" evidence="1">
    <location>
        <begin position="119"/>
        <end position="146"/>
    </location>
</feature>
<proteinExistence type="predicted"/>
<feature type="compositionally biased region" description="Basic and acidic residues" evidence="1">
    <location>
        <begin position="305"/>
        <end position="315"/>
    </location>
</feature>
<feature type="transmembrane region" description="Helical" evidence="2">
    <location>
        <begin position="27"/>
        <end position="48"/>
    </location>
</feature>
<dbReference type="GeneID" id="13444229"/>
<keyword evidence="2" id="KW-0472">Membrane</keyword>